<accession>A0A7J8GFI8</accession>
<organism evidence="1 2">
    <name type="scientific">Rousettus aegyptiacus</name>
    <name type="common">Egyptian fruit bat</name>
    <name type="synonym">Pteropus aegyptiacus</name>
    <dbReference type="NCBI Taxonomy" id="9407"/>
    <lineage>
        <taxon>Eukaryota</taxon>
        <taxon>Metazoa</taxon>
        <taxon>Chordata</taxon>
        <taxon>Craniata</taxon>
        <taxon>Vertebrata</taxon>
        <taxon>Euteleostomi</taxon>
        <taxon>Mammalia</taxon>
        <taxon>Eutheria</taxon>
        <taxon>Laurasiatheria</taxon>
        <taxon>Chiroptera</taxon>
        <taxon>Yinpterochiroptera</taxon>
        <taxon>Pteropodoidea</taxon>
        <taxon>Pteropodidae</taxon>
        <taxon>Rousettinae</taxon>
        <taxon>Rousettus</taxon>
    </lineage>
</organism>
<dbReference type="InterPro" id="IPR040174">
    <property type="entry name" value="RNLS"/>
</dbReference>
<reference evidence="1 2" key="1">
    <citation type="journal article" date="2020" name="Nature">
        <title>Six reference-quality genomes reveal evolution of bat adaptations.</title>
        <authorList>
            <person name="Jebb D."/>
            <person name="Huang Z."/>
            <person name="Pippel M."/>
            <person name="Hughes G.M."/>
            <person name="Lavrichenko K."/>
            <person name="Devanna P."/>
            <person name="Winkler S."/>
            <person name="Jermiin L.S."/>
            <person name="Skirmuntt E.C."/>
            <person name="Katzourakis A."/>
            <person name="Burkitt-Gray L."/>
            <person name="Ray D.A."/>
            <person name="Sullivan K.A.M."/>
            <person name="Roscito J.G."/>
            <person name="Kirilenko B.M."/>
            <person name="Davalos L.M."/>
            <person name="Corthals A.P."/>
            <person name="Power M.L."/>
            <person name="Jones G."/>
            <person name="Ransome R.D."/>
            <person name="Dechmann D.K.N."/>
            <person name="Locatelli A.G."/>
            <person name="Puechmaille S.J."/>
            <person name="Fedrigo O."/>
            <person name="Jarvis E.D."/>
            <person name="Hiller M."/>
            <person name="Vernes S.C."/>
            <person name="Myers E.W."/>
            <person name="Teeling E.C."/>
        </authorList>
    </citation>
    <scope>NUCLEOTIDE SEQUENCE [LARGE SCALE GENOMIC DNA]</scope>
    <source>
        <strain evidence="1">MRouAeg1</strain>
        <tissue evidence="1">Muscle</tissue>
    </source>
</reference>
<comment type="caution">
    <text evidence="1">The sequence shown here is derived from an EMBL/GenBank/DDBJ whole genome shotgun (WGS) entry which is preliminary data.</text>
</comment>
<dbReference type="AlphaFoldDB" id="A0A7J8GFI8"/>
<keyword evidence="2" id="KW-1185">Reference proteome</keyword>
<sequence length="81" mass="8955">MTTANSPHNPQSTVDLGAQYITRTPHYAKKHQSFYDELLVHGILKPLTSPIEGMVMKEGDCNFVAPQGVSSIIKHYLKESG</sequence>
<evidence type="ECO:0000313" key="1">
    <source>
        <dbReference type="EMBL" id="KAF6458591.1"/>
    </source>
</evidence>
<dbReference type="GO" id="GO:0005576">
    <property type="term" value="C:extracellular region"/>
    <property type="evidence" value="ECO:0007669"/>
    <property type="project" value="TreeGrafter"/>
</dbReference>
<dbReference type="Gene3D" id="3.90.660.10">
    <property type="match status" value="1"/>
</dbReference>
<proteinExistence type="predicted"/>
<protein>
    <submittedName>
        <fullName evidence="1">Renalase, FAD dependent amine oxidase</fullName>
    </submittedName>
</protein>
<dbReference type="EMBL" id="JACASE010000006">
    <property type="protein sequence ID" value="KAF6458591.1"/>
    <property type="molecule type" value="Genomic_DNA"/>
</dbReference>
<dbReference type="PANTHER" id="PTHR23357:SF1">
    <property type="entry name" value="RENALASE"/>
    <property type="match status" value="1"/>
</dbReference>
<name>A0A7J8GFI8_ROUAE</name>
<dbReference type="Proteomes" id="UP000593571">
    <property type="component" value="Unassembled WGS sequence"/>
</dbReference>
<dbReference type="PANTHER" id="PTHR23357">
    <property type="entry name" value="RENALASE"/>
    <property type="match status" value="1"/>
</dbReference>
<gene>
    <name evidence="1" type="ORF">HJG63_016844</name>
</gene>
<dbReference type="GO" id="GO:0016651">
    <property type="term" value="F:oxidoreductase activity, acting on NAD(P)H"/>
    <property type="evidence" value="ECO:0007669"/>
    <property type="project" value="InterPro"/>
</dbReference>
<evidence type="ECO:0000313" key="2">
    <source>
        <dbReference type="Proteomes" id="UP000593571"/>
    </source>
</evidence>